<sequence>MPNRSQATGALDCLRAELAAERLVTAEGSTRGAWRAFMRFGRMRFRTAPQADSDGLLLQYGTYAFSGRPMFTVDLTRQLNVSDDSERDHYVQVRCELRYTPTLDLDALGSFHSWFFYDTDPDLDGWFAAMGERLGPLLDRAPAGIDLFEEPV</sequence>
<name>A0ABP7MAN1_9ACTN</name>
<comment type="caution">
    <text evidence="1">The sequence shown here is derived from an EMBL/GenBank/DDBJ whole genome shotgun (WGS) entry which is preliminary data.</text>
</comment>
<evidence type="ECO:0000313" key="1">
    <source>
        <dbReference type="EMBL" id="GAA3918567.1"/>
    </source>
</evidence>
<organism evidence="1 2">
    <name type="scientific">Streptomyces gulbargensis</name>
    <dbReference type="NCBI Taxonomy" id="364901"/>
    <lineage>
        <taxon>Bacteria</taxon>
        <taxon>Bacillati</taxon>
        <taxon>Actinomycetota</taxon>
        <taxon>Actinomycetes</taxon>
        <taxon>Kitasatosporales</taxon>
        <taxon>Streptomycetaceae</taxon>
        <taxon>Streptomyces</taxon>
    </lineage>
</organism>
<dbReference type="Proteomes" id="UP001501000">
    <property type="component" value="Unassembled WGS sequence"/>
</dbReference>
<accession>A0ABP7MAN1</accession>
<dbReference type="EMBL" id="BAABAJ010000008">
    <property type="protein sequence ID" value="GAA3918567.1"/>
    <property type="molecule type" value="Genomic_DNA"/>
</dbReference>
<dbReference type="RefSeq" id="WP_345282689.1">
    <property type="nucleotide sequence ID" value="NZ_BAABAJ010000008.1"/>
</dbReference>
<protein>
    <submittedName>
        <fullName evidence="1">Uncharacterized protein</fullName>
    </submittedName>
</protein>
<proteinExistence type="predicted"/>
<gene>
    <name evidence="1" type="ORF">GCM10022244_29740</name>
</gene>
<keyword evidence="2" id="KW-1185">Reference proteome</keyword>
<evidence type="ECO:0000313" key="2">
    <source>
        <dbReference type="Proteomes" id="UP001501000"/>
    </source>
</evidence>
<reference evidence="2" key="1">
    <citation type="journal article" date="2019" name="Int. J. Syst. Evol. Microbiol.">
        <title>The Global Catalogue of Microorganisms (GCM) 10K type strain sequencing project: providing services to taxonomists for standard genome sequencing and annotation.</title>
        <authorList>
            <consortium name="The Broad Institute Genomics Platform"/>
            <consortium name="The Broad Institute Genome Sequencing Center for Infectious Disease"/>
            <person name="Wu L."/>
            <person name="Ma J."/>
        </authorList>
    </citation>
    <scope>NUCLEOTIDE SEQUENCE [LARGE SCALE GENOMIC DNA]</scope>
    <source>
        <strain evidence="2">JCM 16956</strain>
    </source>
</reference>